<sequence length="43" mass="4591">MIDPGTCRKEVRTYFDAAEPLTPERLTASSRTDPGNVKAGAPA</sequence>
<dbReference type="EMBL" id="JBIYEW010000003">
    <property type="protein sequence ID" value="MFK4637373.1"/>
    <property type="molecule type" value="Genomic_DNA"/>
</dbReference>
<feature type="region of interest" description="Disordered" evidence="1">
    <location>
        <begin position="18"/>
        <end position="43"/>
    </location>
</feature>
<reference evidence="2 3" key="1">
    <citation type="submission" date="2024-10" db="EMBL/GenBank/DDBJ databases">
        <title>Novel secondary metabolite-producing bacteria for plant disease control.</title>
        <authorList>
            <person name="Chevrette M."/>
        </authorList>
    </citation>
    <scope>NUCLEOTIDE SEQUENCE [LARGE SCALE GENOMIC DNA]</scope>
    <source>
        <strain evidence="2 3">J30 TE3557</strain>
    </source>
</reference>
<protein>
    <submittedName>
        <fullName evidence="2">Uncharacterized protein</fullName>
    </submittedName>
</protein>
<gene>
    <name evidence="2" type="ORF">ABIA52_000262</name>
</gene>
<evidence type="ECO:0000256" key="1">
    <source>
        <dbReference type="SAM" id="MobiDB-lite"/>
    </source>
</evidence>
<accession>A0ABW8N182</accession>
<name>A0ABW8N182_9MICC</name>
<dbReference type="Proteomes" id="UP001620520">
    <property type="component" value="Unassembled WGS sequence"/>
</dbReference>
<evidence type="ECO:0000313" key="2">
    <source>
        <dbReference type="EMBL" id="MFK4637373.1"/>
    </source>
</evidence>
<proteinExistence type="predicted"/>
<evidence type="ECO:0000313" key="3">
    <source>
        <dbReference type="Proteomes" id="UP001620520"/>
    </source>
</evidence>
<comment type="caution">
    <text evidence="2">The sequence shown here is derived from an EMBL/GenBank/DDBJ whole genome shotgun (WGS) entry which is preliminary data.</text>
</comment>
<keyword evidence="3" id="KW-1185">Reference proteome</keyword>
<organism evidence="2 3">
    <name type="scientific">Paenarthrobacter histidinolovorans</name>
    <dbReference type="NCBI Taxonomy" id="43664"/>
    <lineage>
        <taxon>Bacteria</taxon>
        <taxon>Bacillati</taxon>
        <taxon>Actinomycetota</taxon>
        <taxon>Actinomycetes</taxon>
        <taxon>Micrococcales</taxon>
        <taxon>Micrococcaceae</taxon>
        <taxon>Paenarthrobacter</taxon>
    </lineage>
</organism>